<keyword evidence="2" id="KW-0547">Nucleotide-binding</keyword>
<dbReference type="PANTHER" id="PTHR10903:SF184">
    <property type="entry name" value="GTP-BINDING PROTEIN A"/>
    <property type="match status" value="1"/>
</dbReference>
<gene>
    <name evidence="5" type="ORF">RFH988_LOCUS4872</name>
</gene>
<reference evidence="5" key="1">
    <citation type="submission" date="2021-02" db="EMBL/GenBank/DDBJ databases">
        <authorList>
            <person name="Nowell W R."/>
        </authorList>
    </citation>
    <scope>NUCLEOTIDE SEQUENCE</scope>
</reference>
<comment type="caution">
    <text evidence="5">The sequence shown here is derived from an EMBL/GenBank/DDBJ whole genome shotgun (WGS) entry which is preliminary data.</text>
</comment>
<dbReference type="Pfam" id="PF04548">
    <property type="entry name" value="AIG1"/>
    <property type="match status" value="1"/>
</dbReference>
<evidence type="ECO:0000256" key="1">
    <source>
        <dbReference type="ARBA" id="ARBA00008535"/>
    </source>
</evidence>
<evidence type="ECO:0000256" key="2">
    <source>
        <dbReference type="ARBA" id="ARBA00022741"/>
    </source>
</evidence>
<evidence type="ECO:0000256" key="3">
    <source>
        <dbReference type="ARBA" id="ARBA00023134"/>
    </source>
</evidence>
<evidence type="ECO:0000259" key="4">
    <source>
        <dbReference type="PROSITE" id="PS51720"/>
    </source>
</evidence>
<dbReference type="InterPro" id="IPR045058">
    <property type="entry name" value="GIMA/IAN/Toc"/>
</dbReference>
<dbReference type="SUPFAM" id="SSF52540">
    <property type="entry name" value="P-loop containing nucleoside triphosphate hydrolases"/>
    <property type="match status" value="1"/>
</dbReference>
<dbReference type="Proteomes" id="UP000663882">
    <property type="component" value="Unassembled WGS sequence"/>
</dbReference>
<dbReference type="InterPro" id="IPR006703">
    <property type="entry name" value="G_AIG1"/>
</dbReference>
<name>A0A813TZS9_9BILA</name>
<dbReference type="AlphaFoldDB" id="A0A813TZS9"/>
<comment type="similarity">
    <text evidence="1">Belongs to the TRAFAC class TrmE-Era-EngA-EngB-Septin-like GTPase superfamily. AIG1/Toc34/Toc159-like paraseptin GTPase family. IAN subfamily.</text>
</comment>
<evidence type="ECO:0000313" key="6">
    <source>
        <dbReference type="Proteomes" id="UP000663882"/>
    </source>
</evidence>
<protein>
    <recommendedName>
        <fullName evidence="4">AIG1-type G domain-containing protein</fullName>
    </recommendedName>
</protein>
<feature type="domain" description="AIG1-type G" evidence="4">
    <location>
        <begin position="15"/>
        <end position="237"/>
    </location>
</feature>
<dbReference type="InterPro" id="IPR027417">
    <property type="entry name" value="P-loop_NTPase"/>
</dbReference>
<accession>A0A813TZS9</accession>
<dbReference type="OrthoDB" id="8954335at2759"/>
<dbReference type="Gene3D" id="3.40.50.300">
    <property type="entry name" value="P-loop containing nucleotide triphosphate hydrolases"/>
    <property type="match status" value="1"/>
</dbReference>
<dbReference type="EMBL" id="CAJNOO010000132">
    <property type="protein sequence ID" value="CAF0819641.1"/>
    <property type="molecule type" value="Genomic_DNA"/>
</dbReference>
<dbReference type="PANTHER" id="PTHR10903">
    <property type="entry name" value="GTPASE, IMAP FAMILY MEMBER-RELATED"/>
    <property type="match status" value="1"/>
</dbReference>
<sequence length="331" mass="37811">MASTTQITAQATGANNEIRMILLGKTGTGKSSVGNTILGAKLFEAKLNPNGVTKQCGYGTRDFEKKRLFVVDTPGFLDPTITEAAIQEEVGKSYQLTAFPGPHVFLLVINPSQMDLNVPNGNVHYRGLHHQHDEVRLIDYARLCEHLSSRKIILLQLFRTILRRLNQRYLPLKEEETTRSTSPEFTYTEDVLLPSLLLFLTRNFEWELPNLVQHLVKIYPDNDIVTEYSQSIAKLAQATLVDIIDLFHDLSKFIQKRGESNFTNNENQLGHQSDKIYYTIKGWSLVGLFLRRHICSFEMLSTPSLGQLVNDVSRYVDSYRVRCCFQCNFYL</sequence>
<dbReference type="PROSITE" id="PS51720">
    <property type="entry name" value="G_AIG1"/>
    <property type="match status" value="1"/>
</dbReference>
<dbReference type="GO" id="GO:0005525">
    <property type="term" value="F:GTP binding"/>
    <property type="evidence" value="ECO:0007669"/>
    <property type="project" value="UniProtKB-KW"/>
</dbReference>
<evidence type="ECO:0000313" key="5">
    <source>
        <dbReference type="EMBL" id="CAF0819641.1"/>
    </source>
</evidence>
<keyword evidence="3" id="KW-0342">GTP-binding</keyword>
<organism evidence="5 6">
    <name type="scientific">Rotaria sordida</name>
    <dbReference type="NCBI Taxonomy" id="392033"/>
    <lineage>
        <taxon>Eukaryota</taxon>
        <taxon>Metazoa</taxon>
        <taxon>Spiralia</taxon>
        <taxon>Gnathifera</taxon>
        <taxon>Rotifera</taxon>
        <taxon>Eurotatoria</taxon>
        <taxon>Bdelloidea</taxon>
        <taxon>Philodinida</taxon>
        <taxon>Philodinidae</taxon>
        <taxon>Rotaria</taxon>
    </lineage>
</organism>
<proteinExistence type="inferred from homology"/>